<dbReference type="SUPFAM" id="SSF116734">
    <property type="entry name" value="DNA methylase specificity domain"/>
    <property type="match status" value="2"/>
</dbReference>
<reference evidence="6 7" key="1">
    <citation type="submission" date="2020-04" db="EMBL/GenBank/DDBJ databases">
        <title>Whole-genome sequencing of Vibrio spp. from China reveals different genetic environments of blaCTX-M-14 among diverse lineages.</title>
        <authorList>
            <person name="Zheng Z."/>
            <person name="Ye L."/>
            <person name="Chen S."/>
        </authorList>
    </citation>
    <scope>NUCLEOTIDE SEQUENCE [LARGE SCALE GENOMIC DNA]</scope>
    <source>
        <strain evidence="6 7">Vb0574</strain>
    </source>
</reference>
<dbReference type="InterPro" id="IPR044946">
    <property type="entry name" value="Restrct_endonuc_typeI_TRD_sf"/>
</dbReference>
<dbReference type="Pfam" id="PF01420">
    <property type="entry name" value="Methylase_S"/>
    <property type="match status" value="2"/>
</dbReference>
<dbReference type="Proteomes" id="UP000555836">
    <property type="component" value="Unassembled WGS sequence"/>
</dbReference>
<protein>
    <submittedName>
        <fullName evidence="6">Restriction endonuclease subunit S</fullName>
    </submittedName>
</protein>
<evidence type="ECO:0000259" key="5">
    <source>
        <dbReference type="Pfam" id="PF01420"/>
    </source>
</evidence>
<keyword evidence="3" id="KW-0238">DNA-binding</keyword>
<evidence type="ECO:0000313" key="6">
    <source>
        <dbReference type="EMBL" id="NMU29776.1"/>
    </source>
</evidence>
<dbReference type="EMBL" id="JABCLD010002250">
    <property type="protein sequence ID" value="NMU29776.1"/>
    <property type="molecule type" value="Genomic_DNA"/>
</dbReference>
<evidence type="ECO:0000256" key="3">
    <source>
        <dbReference type="ARBA" id="ARBA00023125"/>
    </source>
</evidence>
<keyword evidence="2" id="KW-0680">Restriction system</keyword>
<dbReference type="CDD" id="cd17517">
    <property type="entry name" value="RMtype1_S_EcoKI_StySPI-TRD2-CR2_like"/>
    <property type="match status" value="1"/>
</dbReference>
<keyword evidence="4" id="KW-0175">Coiled coil</keyword>
<dbReference type="PANTHER" id="PTHR30408:SF12">
    <property type="entry name" value="TYPE I RESTRICTION ENZYME MJAVIII SPECIFICITY SUBUNIT"/>
    <property type="match status" value="1"/>
</dbReference>
<evidence type="ECO:0000256" key="1">
    <source>
        <dbReference type="ARBA" id="ARBA00010923"/>
    </source>
</evidence>
<accession>A0A7Y0X946</accession>
<dbReference type="GO" id="GO:0009307">
    <property type="term" value="P:DNA restriction-modification system"/>
    <property type="evidence" value="ECO:0007669"/>
    <property type="project" value="UniProtKB-KW"/>
</dbReference>
<dbReference type="CDD" id="cd17285">
    <property type="entry name" value="RMtype1_S_Csp16704I_TRD2-CR2_like"/>
    <property type="match status" value="1"/>
</dbReference>
<evidence type="ECO:0000256" key="4">
    <source>
        <dbReference type="SAM" id="Coils"/>
    </source>
</evidence>
<keyword evidence="6" id="KW-0540">Nuclease</keyword>
<feature type="domain" description="Type I restriction modification DNA specificity" evidence="5">
    <location>
        <begin position="215"/>
        <end position="385"/>
    </location>
</feature>
<keyword evidence="6" id="KW-0255">Endonuclease</keyword>
<dbReference type="InterPro" id="IPR052021">
    <property type="entry name" value="Type-I_RS_S_subunit"/>
</dbReference>
<dbReference type="InterPro" id="IPR000055">
    <property type="entry name" value="Restrct_endonuc_typeI_TRD"/>
</dbReference>
<dbReference type="GO" id="GO:0004519">
    <property type="term" value="F:endonuclease activity"/>
    <property type="evidence" value="ECO:0007669"/>
    <property type="project" value="UniProtKB-KW"/>
</dbReference>
<feature type="domain" description="Type I restriction modification DNA specificity" evidence="5">
    <location>
        <begin position="4"/>
        <end position="183"/>
    </location>
</feature>
<feature type="coiled-coil region" evidence="4">
    <location>
        <begin position="370"/>
        <end position="397"/>
    </location>
</feature>
<evidence type="ECO:0000313" key="7">
    <source>
        <dbReference type="Proteomes" id="UP000555836"/>
    </source>
</evidence>
<dbReference type="AlphaFoldDB" id="A0A7Y0X946"/>
<dbReference type="RefSeq" id="WP_269665720.1">
    <property type="nucleotide sequence ID" value="NZ_CP138328.1"/>
</dbReference>
<dbReference type="PANTHER" id="PTHR30408">
    <property type="entry name" value="TYPE-1 RESTRICTION ENZYME ECOKI SPECIFICITY PROTEIN"/>
    <property type="match status" value="1"/>
</dbReference>
<comment type="caution">
    <text evidence="6">The sequence shown here is derived from an EMBL/GenBank/DDBJ whole genome shotgun (WGS) entry which is preliminary data.</text>
</comment>
<comment type="similarity">
    <text evidence="1">Belongs to the type-I restriction system S methylase family.</text>
</comment>
<organism evidence="6 7">
    <name type="scientific">Vibrio parahaemolyticus</name>
    <dbReference type="NCBI Taxonomy" id="670"/>
    <lineage>
        <taxon>Bacteria</taxon>
        <taxon>Pseudomonadati</taxon>
        <taxon>Pseudomonadota</taxon>
        <taxon>Gammaproteobacteria</taxon>
        <taxon>Vibrionales</taxon>
        <taxon>Vibrionaceae</taxon>
        <taxon>Vibrio</taxon>
    </lineage>
</organism>
<keyword evidence="6" id="KW-0378">Hydrolase</keyword>
<dbReference type="Gene3D" id="1.10.287.1120">
    <property type="entry name" value="Bipartite methylase S protein"/>
    <property type="match status" value="1"/>
</dbReference>
<name>A0A7Y0X946_VIBPH</name>
<dbReference type="GO" id="GO:0003677">
    <property type="term" value="F:DNA binding"/>
    <property type="evidence" value="ECO:0007669"/>
    <property type="project" value="UniProtKB-KW"/>
</dbReference>
<gene>
    <name evidence="6" type="ORF">HKB21_29645</name>
</gene>
<evidence type="ECO:0000256" key="2">
    <source>
        <dbReference type="ARBA" id="ARBA00022747"/>
    </source>
</evidence>
<sequence length="413" mass="45448">MVPNSWELTNFGQLAEFRNGLNFTKADQGETIKIVGVADFKDHSSLSSLDNLNTINVGNTVKDNDLIKSGDLLYVRSNGNKDLIGRCLFFPEVTEKLSFSGFTIRGRVTSKAILPNYLALLSRSEIVKQQFSKNGGGTNISNLSQQILNDVVVPLPTIEEQRKIAKTLSTWDKAIATTEKLIETSKQQKKALMQQLLTGKKRLVNPETGKAFEGEWEEVKLETVAGKIFGGGTPSRGVPEYWNGNIPWVTVKDLISTVIHGAKEHITEQGLSNSSANIVPEGTVIIATRMAVGKAVVATCDVAINQDLKAVSPSDSLNSIFLHYWFMWKSTVIEGMGTGSTVKGVQINSIKAMKVLLPNIFEQQKISSVLTATDKEIELLEAKLAHFKQEKKALMQQLLTGKRRVKVDEMEVA</sequence>
<proteinExistence type="inferred from homology"/>
<dbReference type="Gene3D" id="3.90.220.20">
    <property type="entry name" value="DNA methylase specificity domains"/>
    <property type="match status" value="2"/>
</dbReference>